<reference evidence="4 5" key="1">
    <citation type="journal article" date="2015" name="Genome Announc.">
        <title>Expanding the biotechnology potential of lactobacilli through comparative genomics of 213 strains and associated genera.</title>
        <authorList>
            <person name="Sun Z."/>
            <person name="Harris H.M."/>
            <person name="McCann A."/>
            <person name="Guo C."/>
            <person name="Argimon S."/>
            <person name="Zhang W."/>
            <person name="Yang X."/>
            <person name="Jeffery I.B."/>
            <person name="Cooney J.C."/>
            <person name="Kagawa T.F."/>
            <person name="Liu W."/>
            <person name="Song Y."/>
            <person name="Salvetti E."/>
            <person name="Wrobel A."/>
            <person name="Rasinkangas P."/>
            <person name="Parkhill J."/>
            <person name="Rea M.C."/>
            <person name="O'Sullivan O."/>
            <person name="Ritari J."/>
            <person name="Douillard F.P."/>
            <person name="Paul Ross R."/>
            <person name="Yang R."/>
            <person name="Briner A.E."/>
            <person name="Felis G.E."/>
            <person name="de Vos W.M."/>
            <person name="Barrangou R."/>
            <person name="Klaenhammer T.R."/>
            <person name="Caufield P.W."/>
            <person name="Cui Y."/>
            <person name="Zhang H."/>
            <person name="O'Toole P.W."/>
        </authorList>
    </citation>
    <scope>NUCLEOTIDE SEQUENCE [LARGE SCALE GENOMIC DNA]</scope>
    <source>
        <strain evidence="4 5">DSM 13145</strain>
    </source>
</reference>
<evidence type="ECO:0000259" key="3">
    <source>
        <dbReference type="Pfam" id="PF01476"/>
    </source>
</evidence>
<dbReference type="EMBL" id="AZER01000016">
    <property type="protein sequence ID" value="KRL27056.1"/>
    <property type="molecule type" value="Genomic_DNA"/>
</dbReference>
<gene>
    <name evidence="4" type="ORF">FD27_GL000803</name>
</gene>
<name>A0A0R1P382_9LACO</name>
<dbReference type="Pfam" id="PF01476">
    <property type="entry name" value="LysM"/>
    <property type="match status" value="1"/>
</dbReference>
<evidence type="ECO:0000313" key="4">
    <source>
        <dbReference type="EMBL" id="KRL27056.1"/>
    </source>
</evidence>
<organism evidence="4 5">
    <name type="scientific">Limosilactobacillus frumenti DSM 13145</name>
    <dbReference type="NCBI Taxonomy" id="1423746"/>
    <lineage>
        <taxon>Bacteria</taxon>
        <taxon>Bacillati</taxon>
        <taxon>Bacillota</taxon>
        <taxon>Bacilli</taxon>
        <taxon>Lactobacillales</taxon>
        <taxon>Lactobacillaceae</taxon>
        <taxon>Limosilactobacillus</taxon>
    </lineage>
</organism>
<keyword evidence="2" id="KW-0472">Membrane</keyword>
<feature type="transmembrane region" description="Helical" evidence="2">
    <location>
        <begin position="46"/>
        <end position="67"/>
    </location>
</feature>
<keyword evidence="5" id="KW-1185">Reference proteome</keyword>
<dbReference type="RefSeq" id="WP_235803012.1">
    <property type="nucleotide sequence ID" value="NZ_AZER01000016.1"/>
</dbReference>
<accession>A0A0R1P382</accession>
<dbReference type="PATRIC" id="fig|1423746.3.peg.811"/>
<keyword evidence="2" id="KW-0812">Transmembrane</keyword>
<evidence type="ECO:0000256" key="2">
    <source>
        <dbReference type="SAM" id="Phobius"/>
    </source>
</evidence>
<feature type="domain" description="LysM" evidence="3">
    <location>
        <begin position="149"/>
        <end position="171"/>
    </location>
</feature>
<dbReference type="Proteomes" id="UP000051445">
    <property type="component" value="Unassembled WGS sequence"/>
</dbReference>
<dbReference type="STRING" id="1423746.FD27_GL000803"/>
<dbReference type="InterPro" id="IPR018392">
    <property type="entry name" value="LysM"/>
</dbReference>
<dbReference type="AlphaFoldDB" id="A0A0R1P382"/>
<feature type="region of interest" description="Disordered" evidence="1">
    <location>
        <begin position="78"/>
        <end position="138"/>
    </location>
</feature>
<sequence>MSERREETRKKDDALWDKTFTDDQDLGSDGHLSRTEHRRQREHNSMITTILIILIILLAAGPVIYWVNHKNSLNHPVRSERVAQSATSPKKKAVSHSTRKHKESTSHQSASQSSRVSSSASFSTSSSSSTVASSSQSTQRWVTVPRNGSLYRVAANNGISVQELMRLNGLTPMLAYVRANNFVFVKESELV</sequence>
<keyword evidence="2" id="KW-1133">Transmembrane helix</keyword>
<evidence type="ECO:0000313" key="5">
    <source>
        <dbReference type="Proteomes" id="UP000051445"/>
    </source>
</evidence>
<comment type="caution">
    <text evidence="4">The sequence shown here is derived from an EMBL/GenBank/DDBJ whole genome shotgun (WGS) entry which is preliminary data.</text>
</comment>
<proteinExistence type="predicted"/>
<protein>
    <submittedName>
        <fullName evidence="4">LysM domain protein</fullName>
    </submittedName>
</protein>
<feature type="compositionally biased region" description="Basic residues" evidence="1">
    <location>
        <begin position="89"/>
        <end position="102"/>
    </location>
</feature>
<feature type="compositionally biased region" description="Low complexity" evidence="1">
    <location>
        <begin position="106"/>
        <end position="138"/>
    </location>
</feature>
<evidence type="ECO:0000256" key="1">
    <source>
        <dbReference type="SAM" id="MobiDB-lite"/>
    </source>
</evidence>